<reference evidence="1" key="1">
    <citation type="submission" date="2021-06" db="EMBL/GenBank/DDBJ databases">
        <authorList>
            <person name="Kallberg Y."/>
            <person name="Tangrot J."/>
            <person name="Rosling A."/>
        </authorList>
    </citation>
    <scope>NUCLEOTIDE SEQUENCE</scope>
    <source>
        <strain evidence="1">MA461A</strain>
    </source>
</reference>
<dbReference type="EMBL" id="CAJVQC010071657">
    <property type="protein sequence ID" value="CAG8810793.1"/>
    <property type="molecule type" value="Genomic_DNA"/>
</dbReference>
<accession>A0ACA9RV05</accession>
<name>A0ACA9RV05_9GLOM</name>
<comment type="caution">
    <text evidence="1">The sequence shown here is derived from an EMBL/GenBank/DDBJ whole genome shotgun (WGS) entry which is preliminary data.</text>
</comment>
<protein>
    <submittedName>
        <fullName evidence="1">10532_t:CDS:1</fullName>
    </submittedName>
</protein>
<proteinExistence type="predicted"/>
<gene>
    <name evidence="1" type="ORF">RPERSI_LOCUS23160</name>
</gene>
<keyword evidence="2" id="KW-1185">Reference proteome</keyword>
<evidence type="ECO:0000313" key="2">
    <source>
        <dbReference type="Proteomes" id="UP000789920"/>
    </source>
</evidence>
<organism evidence="1 2">
    <name type="scientific">Racocetra persica</name>
    <dbReference type="NCBI Taxonomy" id="160502"/>
    <lineage>
        <taxon>Eukaryota</taxon>
        <taxon>Fungi</taxon>
        <taxon>Fungi incertae sedis</taxon>
        <taxon>Mucoromycota</taxon>
        <taxon>Glomeromycotina</taxon>
        <taxon>Glomeromycetes</taxon>
        <taxon>Diversisporales</taxon>
        <taxon>Gigasporaceae</taxon>
        <taxon>Racocetra</taxon>
    </lineage>
</organism>
<evidence type="ECO:0000313" key="1">
    <source>
        <dbReference type="EMBL" id="CAG8810793.1"/>
    </source>
</evidence>
<sequence>ILSEIELFWMLPYQRRKKNWFPEIIYYTATIEELQKYIQKLQSENFEESSKPFIFSHIYKIADLDTKTVDEKLNDLDEKLKNLDIKLNNLIVTH</sequence>
<feature type="non-terminal residue" evidence="1">
    <location>
        <position position="1"/>
    </location>
</feature>
<dbReference type="Proteomes" id="UP000789920">
    <property type="component" value="Unassembled WGS sequence"/>
</dbReference>